<reference evidence="2" key="1">
    <citation type="journal article" date="2022" name="Genome Biol. Evol.">
        <title>A New Gene Family Diagnostic for Intracellular Biomineralization of Amorphous Ca Carbonates by Cyanobacteria.</title>
        <authorList>
            <person name="Benzerara K."/>
            <person name="Duprat E."/>
            <person name="Bitard-Feildel T."/>
            <person name="Caumes G."/>
            <person name="Cassier-Chauvat C."/>
            <person name="Chauvat F."/>
            <person name="Dezi M."/>
            <person name="Diop S.I."/>
            <person name="Gaschignard G."/>
            <person name="Gorgen S."/>
            <person name="Gugger M."/>
            <person name="Lopez-Garcia P."/>
            <person name="Millet M."/>
            <person name="Skouri-Panet F."/>
            <person name="Moreira D."/>
            <person name="Callebaut I."/>
        </authorList>
    </citation>
    <scope>NUCLEOTIDE SEQUENCE</scope>
    <source>
        <strain evidence="2">G9</strain>
    </source>
</reference>
<evidence type="ECO:0000259" key="1">
    <source>
        <dbReference type="Pfam" id="PF13225"/>
    </source>
</evidence>
<protein>
    <submittedName>
        <fullName evidence="2">DUF4033 domain-containing protein</fullName>
    </submittedName>
</protein>
<evidence type="ECO:0000313" key="2">
    <source>
        <dbReference type="EMBL" id="MDG2991418.1"/>
    </source>
</evidence>
<name>A0ABT6F0T7_9SYNE</name>
<dbReference type="Proteomes" id="UP001154265">
    <property type="component" value="Unassembled WGS sequence"/>
</dbReference>
<accession>A0ABT6F0T7</accession>
<dbReference type="Pfam" id="PF13225">
    <property type="entry name" value="D27-like_C"/>
    <property type="match status" value="1"/>
</dbReference>
<dbReference type="EMBL" id="JAKKUT010000002">
    <property type="protein sequence ID" value="MDG2991418.1"/>
    <property type="molecule type" value="Genomic_DNA"/>
</dbReference>
<dbReference type="RefSeq" id="WP_277867287.1">
    <property type="nucleotide sequence ID" value="NZ_JAKKUT010000002.1"/>
</dbReference>
<evidence type="ECO:0000313" key="3">
    <source>
        <dbReference type="Proteomes" id="UP001154265"/>
    </source>
</evidence>
<dbReference type="InterPro" id="IPR038938">
    <property type="entry name" value="D27-like"/>
</dbReference>
<keyword evidence="3" id="KW-1185">Reference proteome</keyword>
<gene>
    <name evidence="2" type="ORF">L3556_10825</name>
</gene>
<reference evidence="2" key="2">
    <citation type="submission" date="2022-01" db="EMBL/GenBank/DDBJ databases">
        <authorList>
            <person name="Zivanovic Y."/>
            <person name="Moreira D."/>
            <person name="Lopez-Garcia P."/>
        </authorList>
    </citation>
    <scope>NUCLEOTIDE SEQUENCE</scope>
    <source>
        <strain evidence="2">G9</strain>
    </source>
</reference>
<proteinExistence type="predicted"/>
<organism evidence="2 3">
    <name type="scientific">Candidatus Synechococcus calcipolaris G9</name>
    <dbReference type="NCBI Taxonomy" id="1497997"/>
    <lineage>
        <taxon>Bacteria</taxon>
        <taxon>Bacillati</taxon>
        <taxon>Cyanobacteriota</taxon>
        <taxon>Cyanophyceae</taxon>
        <taxon>Synechococcales</taxon>
        <taxon>Synechococcaceae</taxon>
        <taxon>Synechococcus</taxon>
    </lineage>
</organism>
<dbReference type="InterPro" id="IPR025114">
    <property type="entry name" value="D27-like_C"/>
</dbReference>
<dbReference type="PANTHER" id="PTHR33591:SF4">
    <property type="entry name" value="OS08G0114100 PROTEIN"/>
    <property type="match status" value="1"/>
</dbReference>
<dbReference type="PANTHER" id="PTHR33591">
    <property type="entry name" value="BETA-CAROTENE ISOMERASE D27"/>
    <property type="match status" value="1"/>
</dbReference>
<feature type="domain" description="Beta-carotene isomerase D27-like C-terminal" evidence="1">
    <location>
        <begin position="127"/>
        <end position="213"/>
    </location>
</feature>
<comment type="caution">
    <text evidence="2">The sequence shown here is derived from an EMBL/GenBank/DDBJ whole genome shotgun (WGS) entry which is preliminary data.</text>
</comment>
<sequence length="236" mass="26613">MGFNTGLFREEPVIVKLAKPPLTTPIPTASASVYQDTWLDRLCIYILKAQISRVIGQKTSLPGYEGFVALSKQVMIGRDTQEQQAAIAHVLRSTIPPWMTRPIRRLFQPNRWVCETNAWFATVLFQWLVGPCDRHSVDIVDQTGQTHQQNSGVHIQKCRYLEQSQCVGLCINLCKVPTQTFFSEELGIPLTLTPNFEDFSCEMVFGQQPPPLETEPAYHQPCIAQTHGSSPCPKVR</sequence>